<comment type="cofactor">
    <cofactor evidence="1">
        <name>pyridoxal 5'-phosphate</name>
        <dbReference type="ChEBI" id="CHEBI:597326"/>
    </cofactor>
</comment>
<reference evidence="9" key="1">
    <citation type="journal article" date="2019" name="Int. J. Syst. Evol. Microbiol.">
        <title>The Global Catalogue of Microorganisms (GCM) 10K type strain sequencing project: providing services to taxonomists for standard genome sequencing and annotation.</title>
        <authorList>
            <consortium name="The Broad Institute Genomics Platform"/>
            <consortium name="The Broad Institute Genome Sequencing Center for Infectious Disease"/>
            <person name="Wu L."/>
            <person name="Ma J."/>
        </authorList>
    </citation>
    <scope>NUCLEOTIDE SEQUENCE [LARGE SCALE GENOMIC DNA]</scope>
    <source>
        <strain evidence="9">KCTC 22245</strain>
    </source>
</reference>
<comment type="caution">
    <text evidence="8">The sequence shown here is derived from an EMBL/GenBank/DDBJ whole genome shotgun (WGS) entry which is preliminary data.</text>
</comment>
<dbReference type="Gene3D" id="3.40.640.10">
    <property type="entry name" value="Type I PLP-dependent aspartate aminotransferase-like (Major domain)"/>
    <property type="match status" value="1"/>
</dbReference>
<dbReference type="InterPro" id="IPR015421">
    <property type="entry name" value="PyrdxlP-dep_Trfase_major"/>
</dbReference>
<keyword evidence="6" id="KW-0663">Pyridoxal phosphate</keyword>
<comment type="subunit">
    <text evidence="3">Homodimer.</text>
</comment>
<keyword evidence="4" id="KW-0032">Aminotransferase</keyword>
<evidence type="ECO:0000256" key="3">
    <source>
        <dbReference type="ARBA" id="ARBA00011738"/>
    </source>
</evidence>
<dbReference type="InterPro" id="IPR004839">
    <property type="entry name" value="Aminotransferase_I/II_large"/>
</dbReference>
<name>A0ABV7M6Z9_9PROT</name>
<dbReference type="Pfam" id="PF00155">
    <property type="entry name" value="Aminotran_1_2"/>
    <property type="match status" value="1"/>
</dbReference>
<dbReference type="NCBIfam" id="NF006719">
    <property type="entry name" value="PRK09257.1"/>
    <property type="match status" value="1"/>
</dbReference>
<dbReference type="EMBL" id="JBHRVA010000001">
    <property type="protein sequence ID" value="MFC3301115.1"/>
    <property type="molecule type" value="Genomic_DNA"/>
</dbReference>
<dbReference type="PRINTS" id="PR00799">
    <property type="entry name" value="TRANSAMINASE"/>
</dbReference>
<dbReference type="PANTHER" id="PTHR11879">
    <property type="entry name" value="ASPARTATE AMINOTRANSFERASE"/>
    <property type="match status" value="1"/>
</dbReference>
<accession>A0ABV7M6Z9</accession>
<evidence type="ECO:0000313" key="8">
    <source>
        <dbReference type="EMBL" id="MFC3301115.1"/>
    </source>
</evidence>
<evidence type="ECO:0000256" key="6">
    <source>
        <dbReference type="ARBA" id="ARBA00022898"/>
    </source>
</evidence>
<evidence type="ECO:0000256" key="4">
    <source>
        <dbReference type="ARBA" id="ARBA00022576"/>
    </source>
</evidence>
<dbReference type="SUPFAM" id="SSF53383">
    <property type="entry name" value="PLP-dependent transferases"/>
    <property type="match status" value="1"/>
</dbReference>
<keyword evidence="9" id="KW-1185">Reference proteome</keyword>
<dbReference type="PANTHER" id="PTHR11879:SF22">
    <property type="entry name" value="ASPARTATE AMINOTRANSFERASE, MITOCHONDRIAL"/>
    <property type="match status" value="1"/>
</dbReference>
<sequence>MTTLLDKLEKAPADPLLGVMAAARADTRPDKIDLGVGIYKNSEGETPVMAAVKEAERILIEEETTKAYEGPHGNPLYCDQVGKMILGELTDRHTVFATPGGSGGLSIGMQLAKVASPGARLFVSQPNWPNHVGIGKAVGYDIHTFDWVSSSDGTPDMERVKAGLADARAGDVVLLQGPCHNPTGTDFSPAQWSEISSFLGGKGVLPFIDVAYQGFGVGLEEDIAPIRDFLAALPEAIVTYSCSKNFGLYRERTGALVLQAPSADALDAARGQAAGIIRTSYSMPPAHGPAVVATILSRPALREKWLAELDEMRGRLNFIRENFASALVRETNSDSFARIAHEKGMFATLPFKKGGVEAIREAHAIYMPGSGRVNIAGLSEDRIDEIARKMAPQLNPGS</sequence>
<comment type="similarity">
    <text evidence="2">Belongs to the class-I pyridoxal-phosphate-dependent aminotransferase family.</text>
</comment>
<dbReference type="InterPro" id="IPR015424">
    <property type="entry name" value="PyrdxlP-dep_Trfase"/>
</dbReference>
<evidence type="ECO:0000256" key="2">
    <source>
        <dbReference type="ARBA" id="ARBA00007441"/>
    </source>
</evidence>
<keyword evidence="5" id="KW-0808">Transferase</keyword>
<evidence type="ECO:0000259" key="7">
    <source>
        <dbReference type="Pfam" id="PF00155"/>
    </source>
</evidence>
<gene>
    <name evidence="8" type="ORF">ACFONP_00030</name>
</gene>
<dbReference type="CDD" id="cd00609">
    <property type="entry name" value="AAT_like"/>
    <property type="match status" value="1"/>
</dbReference>
<dbReference type="InterPro" id="IPR015422">
    <property type="entry name" value="PyrdxlP-dep_Trfase_small"/>
</dbReference>
<dbReference type="InterPro" id="IPR000796">
    <property type="entry name" value="Asp_trans"/>
</dbReference>
<dbReference type="Gene3D" id="3.90.1150.10">
    <property type="entry name" value="Aspartate Aminotransferase, domain 1"/>
    <property type="match status" value="1"/>
</dbReference>
<dbReference type="RefSeq" id="WP_189577092.1">
    <property type="nucleotide sequence ID" value="NZ_BMXU01000003.1"/>
</dbReference>
<evidence type="ECO:0000256" key="1">
    <source>
        <dbReference type="ARBA" id="ARBA00001933"/>
    </source>
</evidence>
<proteinExistence type="inferred from homology"/>
<dbReference type="Proteomes" id="UP001595607">
    <property type="component" value="Unassembled WGS sequence"/>
</dbReference>
<feature type="domain" description="Aminotransferase class I/classII large" evidence="7">
    <location>
        <begin position="30"/>
        <end position="389"/>
    </location>
</feature>
<evidence type="ECO:0000256" key="5">
    <source>
        <dbReference type="ARBA" id="ARBA00022679"/>
    </source>
</evidence>
<evidence type="ECO:0000313" key="9">
    <source>
        <dbReference type="Proteomes" id="UP001595607"/>
    </source>
</evidence>
<protein>
    <submittedName>
        <fullName evidence="8">Aromatic amino acid transaminase</fullName>
    </submittedName>
</protein>
<organism evidence="8 9">
    <name type="scientific">Parvularcula lutaonensis</name>
    <dbReference type="NCBI Taxonomy" id="491923"/>
    <lineage>
        <taxon>Bacteria</taxon>
        <taxon>Pseudomonadati</taxon>
        <taxon>Pseudomonadota</taxon>
        <taxon>Alphaproteobacteria</taxon>
        <taxon>Parvularculales</taxon>
        <taxon>Parvularculaceae</taxon>
        <taxon>Parvularcula</taxon>
    </lineage>
</organism>